<sequence length="36" mass="4175">MTEQAKMMIDCDSCWNRSRIVWICGLPMPALSFSPR</sequence>
<protein>
    <submittedName>
        <fullName evidence="1">Uncharacterized protein</fullName>
    </submittedName>
</protein>
<proteinExistence type="predicted"/>
<organism evidence="1">
    <name type="scientific">Anguilla anguilla</name>
    <name type="common">European freshwater eel</name>
    <name type="synonym">Muraena anguilla</name>
    <dbReference type="NCBI Taxonomy" id="7936"/>
    <lineage>
        <taxon>Eukaryota</taxon>
        <taxon>Metazoa</taxon>
        <taxon>Chordata</taxon>
        <taxon>Craniata</taxon>
        <taxon>Vertebrata</taxon>
        <taxon>Euteleostomi</taxon>
        <taxon>Actinopterygii</taxon>
        <taxon>Neopterygii</taxon>
        <taxon>Teleostei</taxon>
        <taxon>Anguilliformes</taxon>
        <taxon>Anguillidae</taxon>
        <taxon>Anguilla</taxon>
    </lineage>
</organism>
<dbReference type="AlphaFoldDB" id="A0A0E9TNJ8"/>
<evidence type="ECO:0000313" key="1">
    <source>
        <dbReference type="EMBL" id="JAH55181.1"/>
    </source>
</evidence>
<name>A0A0E9TNJ8_ANGAN</name>
<dbReference type="EMBL" id="GBXM01053396">
    <property type="protein sequence ID" value="JAH55181.1"/>
    <property type="molecule type" value="Transcribed_RNA"/>
</dbReference>
<reference evidence="1" key="2">
    <citation type="journal article" date="2015" name="Fish Shellfish Immunol.">
        <title>Early steps in the European eel (Anguilla anguilla)-Vibrio vulnificus interaction in the gills: Role of the RtxA13 toxin.</title>
        <authorList>
            <person name="Callol A."/>
            <person name="Pajuelo D."/>
            <person name="Ebbesson L."/>
            <person name="Teles M."/>
            <person name="MacKenzie S."/>
            <person name="Amaro C."/>
        </authorList>
    </citation>
    <scope>NUCLEOTIDE SEQUENCE</scope>
</reference>
<accession>A0A0E9TNJ8</accession>
<reference evidence="1" key="1">
    <citation type="submission" date="2014-11" db="EMBL/GenBank/DDBJ databases">
        <authorList>
            <person name="Amaro Gonzalez C."/>
        </authorList>
    </citation>
    <scope>NUCLEOTIDE SEQUENCE</scope>
</reference>